<protein>
    <recommendedName>
        <fullName evidence="3">Lipoprotein</fullName>
    </recommendedName>
</protein>
<dbReference type="RefSeq" id="WP_075121532.1">
    <property type="nucleotide sequence ID" value="NZ_MSCT01000020.1"/>
</dbReference>
<accession>A0A1Q8EIZ7</accession>
<evidence type="ECO:0000313" key="1">
    <source>
        <dbReference type="EMBL" id="OLF51775.1"/>
    </source>
</evidence>
<sequence length="184" mass="20339">MRNLCASLLIGATVLLSGCNTTPYDRATIYYDRAQFATQVSKDFPDIKGPILQHGRCSLLISTPGSTTGTYHFCTFALTRDELYVQGWDATALKYTDILRVDLSTLSKVALDSYFRTNQVQLIEPRRQSALSVMIDDGGYHDTAATERVYETIKQRGVTVVKSEGMMMPPAGPTPLVIPIVVPR</sequence>
<reference evidence="1 2" key="1">
    <citation type="submission" date="2016-12" db="EMBL/GenBank/DDBJ databases">
        <authorList>
            <person name="Song W.-J."/>
            <person name="Kurnit D.M."/>
        </authorList>
    </citation>
    <scope>NUCLEOTIDE SEQUENCE [LARGE SCALE GENOMIC DNA]</scope>
    <source>
        <strain evidence="1 2">PCL1601</strain>
    </source>
</reference>
<proteinExistence type="predicted"/>
<evidence type="ECO:0000313" key="2">
    <source>
        <dbReference type="Proteomes" id="UP000185578"/>
    </source>
</evidence>
<dbReference type="AlphaFoldDB" id="A0A1Q8EIZ7"/>
<dbReference type="PROSITE" id="PS51257">
    <property type="entry name" value="PROKAR_LIPOPROTEIN"/>
    <property type="match status" value="1"/>
</dbReference>
<dbReference type="EMBL" id="MSCT01000020">
    <property type="protein sequence ID" value="OLF51775.1"/>
    <property type="molecule type" value="Genomic_DNA"/>
</dbReference>
<evidence type="ECO:0008006" key="3">
    <source>
        <dbReference type="Google" id="ProtNLM"/>
    </source>
</evidence>
<organism evidence="1 2">
    <name type="scientific">Pseudomonas chlororaphis</name>
    <dbReference type="NCBI Taxonomy" id="587753"/>
    <lineage>
        <taxon>Bacteria</taxon>
        <taxon>Pseudomonadati</taxon>
        <taxon>Pseudomonadota</taxon>
        <taxon>Gammaproteobacteria</taxon>
        <taxon>Pseudomonadales</taxon>
        <taxon>Pseudomonadaceae</taxon>
        <taxon>Pseudomonas</taxon>
    </lineage>
</organism>
<gene>
    <name evidence="1" type="ORF">BTN82_23820</name>
</gene>
<comment type="caution">
    <text evidence="1">The sequence shown here is derived from an EMBL/GenBank/DDBJ whole genome shotgun (WGS) entry which is preliminary data.</text>
</comment>
<name>A0A1Q8EIZ7_9PSED</name>
<dbReference type="OrthoDB" id="7021496at2"/>
<dbReference type="Proteomes" id="UP000185578">
    <property type="component" value="Unassembled WGS sequence"/>
</dbReference>